<evidence type="ECO:0000313" key="2">
    <source>
        <dbReference type="EMBL" id="KAK9708923.1"/>
    </source>
</evidence>
<organism evidence="2 3">
    <name type="scientific">Popillia japonica</name>
    <name type="common">Japanese beetle</name>
    <dbReference type="NCBI Taxonomy" id="7064"/>
    <lineage>
        <taxon>Eukaryota</taxon>
        <taxon>Metazoa</taxon>
        <taxon>Ecdysozoa</taxon>
        <taxon>Arthropoda</taxon>
        <taxon>Hexapoda</taxon>
        <taxon>Insecta</taxon>
        <taxon>Pterygota</taxon>
        <taxon>Neoptera</taxon>
        <taxon>Endopterygota</taxon>
        <taxon>Coleoptera</taxon>
        <taxon>Polyphaga</taxon>
        <taxon>Scarabaeiformia</taxon>
        <taxon>Scarabaeidae</taxon>
        <taxon>Rutelinae</taxon>
        <taxon>Popillia</taxon>
    </lineage>
</organism>
<protein>
    <recommendedName>
        <fullName evidence="4">Gag protein</fullName>
    </recommendedName>
</protein>
<sequence length="219" mass="25256">MDKLRSVCIQKFDGNNFQLWKYQMEIIFAAEGLTDLVNGKTNFPAQVSEQKAWNENNAKAMLLISTSMEFSQLQTVVACKKTAEMWDRLKTIHEQRSSKLGVSAKAGYENSKYATSWKQINFTEANAHASYSGLSRYTVQPNRHPAPTNNQPQFKVEELFYQEDPYQDEAAALDYNYYYPEEYTYEIPQTEENTNDPPPEHVEEAENFRITASETTAEK</sequence>
<keyword evidence="3" id="KW-1185">Reference proteome</keyword>
<proteinExistence type="predicted"/>
<feature type="compositionally biased region" description="Basic and acidic residues" evidence="1">
    <location>
        <begin position="198"/>
        <end position="207"/>
    </location>
</feature>
<evidence type="ECO:0000256" key="1">
    <source>
        <dbReference type="SAM" id="MobiDB-lite"/>
    </source>
</evidence>
<dbReference type="Pfam" id="PF14223">
    <property type="entry name" value="Retrotran_gag_2"/>
    <property type="match status" value="1"/>
</dbReference>
<evidence type="ECO:0008006" key="4">
    <source>
        <dbReference type="Google" id="ProtNLM"/>
    </source>
</evidence>
<accession>A0AAW1JWK7</accession>
<dbReference type="EMBL" id="JASPKY010000319">
    <property type="protein sequence ID" value="KAK9708923.1"/>
    <property type="molecule type" value="Genomic_DNA"/>
</dbReference>
<comment type="caution">
    <text evidence="2">The sequence shown here is derived from an EMBL/GenBank/DDBJ whole genome shotgun (WGS) entry which is preliminary data.</text>
</comment>
<feature type="compositionally biased region" description="Polar residues" evidence="1">
    <location>
        <begin position="210"/>
        <end position="219"/>
    </location>
</feature>
<evidence type="ECO:0000313" key="3">
    <source>
        <dbReference type="Proteomes" id="UP001458880"/>
    </source>
</evidence>
<dbReference type="Proteomes" id="UP001458880">
    <property type="component" value="Unassembled WGS sequence"/>
</dbReference>
<reference evidence="2 3" key="1">
    <citation type="journal article" date="2024" name="BMC Genomics">
        <title>De novo assembly and annotation of Popillia japonica's genome with initial clues to its potential as an invasive pest.</title>
        <authorList>
            <person name="Cucini C."/>
            <person name="Boschi S."/>
            <person name="Funari R."/>
            <person name="Cardaioli E."/>
            <person name="Iannotti N."/>
            <person name="Marturano G."/>
            <person name="Paoli F."/>
            <person name="Bruttini M."/>
            <person name="Carapelli A."/>
            <person name="Frati F."/>
            <person name="Nardi F."/>
        </authorList>
    </citation>
    <scope>NUCLEOTIDE SEQUENCE [LARGE SCALE GENOMIC DNA]</scope>
    <source>
        <strain evidence="2">DMR45628</strain>
    </source>
</reference>
<name>A0AAW1JWK7_POPJA</name>
<feature type="region of interest" description="Disordered" evidence="1">
    <location>
        <begin position="188"/>
        <end position="219"/>
    </location>
</feature>
<gene>
    <name evidence="2" type="ORF">QE152_g26920</name>
</gene>
<dbReference type="AlphaFoldDB" id="A0AAW1JWK7"/>